<dbReference type="RefSeq" id="WP_166828489.1">
    <property type="nucleotide sequence ID" value="NZ_JAAOLX010000008.1"/>
</dbReference>
<protein>
    <submittedName>
        <fullName evidence="3">Uncharacterized protein</fullName>
    </submittedName>
</protein>
<feature type="compositionally biased region" description="Polar residues" evidence="1">
    <location>
        <begin position="31"/>
        <end position="45"/>
    </location>
</feature>
<name>A0ABX0L0H5_9NEIS</name>
<keyword evidence="4" id="KW-1185">Reference proteome</keyword>
<feature type="region of interest" description="Disordered" evidence="1">
    <location>
        <begin position="18"/>
        <end position="115"/>
    </location>
</feature>
<evidence type="ECO:0000256" key="2">
    <source>
        <dbReference type="SAM" id="SignalP"/>
    </source>
</evidence>
<evidence type="ECO:0000313" key="3">
    <source>
        <dbReference type="EMBL" id="NHQ87719.1"/>
    </source>
</evidence>
<gene>
    <name evidence="3" type="ORF">HA050_16500</name>
</gene>
<sequence>MKTNFVLALMIAAVMSASASAKDGNRVEGASLTSAATEQKTTSMVTEEKQSSSPSSHHAMSEATPFGGWNEHHKQQVSNDVNKMENTSTSYEASPVHHARSQNIPFGGWAKHHQQ</sequence>
<dbReference type="Proteomes" id="UP000712570">
    <property type="component" value="Unassembled WGS sequence"/>
</dbReference>
<feature type="compositionally biased region" description="Polar residues" evidence="1">
    <location>
        <begin position="76"/>
        <end position="92"/>
    </location>
</feature>
<proteinExistence type="predicted"/>
<evidence type="ECO:0000313" key="4">
    <source>
        <dbReference type="Proteomes" id="UP000712570"/>
    </source>
</evidence>
<accession>A0ABX0L0H5</accession>
<evidence type="ECO:0000256" key="1">
    <source>
        <dbReference type="SAM" id="MobiDB-lite"/>
    </source>
</evidence>
<reference evidence="3 4" key="1">
    <citation type="submission" date="2020-03" db="EMBL/GenBank/DDBJ databases">
        <title>Draft genome sequence of environmentally isolated violet-colored cultures.</title>
        <authorList>
            <person name="Wilson H.S."/>
        </authorList>
    </citation>
    <scope>NUCLEOTIDE SEQUENCE [LARGE SCALE GENOMIC DNA]</scope>
    <source>
        <strain evidence="3 4">HSC-16F04</strain>
    </source>
</reference>
<keyword evidence="2" id="KW-0732">Signal</keyword>
<dbReference type="EMBL" id="JAAOLX010000008">
    <property type="protein sequence ID" value="NHQ87719.1"/>
    <property type="molecule type" value="Genomic_DNA"/>
</dbReference>
<organism evidence="3 4">
    <name type="scientific">Iodobacter violaceini</name>
    <dbReference type="NCBI Taxonomy" id="3044271"/>
    <lineage>
        <taxon>Bacteria</taxon>
        <taxon>Pseudomonadati</taxon>
        <taxon>Pseudomonadota</taxon>
        <taxon>Betaproteobacteria</taxon>
        <taxon>Neisseriales</taxon>
        <taxon>Chitinibacteraceae</taxon>
        <taxon>Iodobacter</taxon>
    </lineage>
</organism>
<feature type="chain" id="PRO_5045499964" evidence="2">
    <location>
        <begin position="22"/>
        <end position="115"/>
    </location>
</feature>
<feature type="signal peptide" evidence="2">
    <location>
        <begin position="1"/>
        <end position="21"/>
    </location>
</feature>
<comment type="caution">
    <text evidence="3">The sequence shown here is derived from an EMBL/GenBank/DDBJ whole genome shotgun (WGS) entry which is preliminary data.</text>
</comment>